<keyword evidence="2" id="KW-1185">Reference proteome</keyword>
<accession>A0AAV4R207</accession>
<organism evidence="1 2">
    <name type="scientific">Caerostris extrusa</name>
    <name type="common">Bark spider</name>
    <name type="synonym">Caerostris bankana</name>
    <dbReference type="NCBI Taxonomy" id="172846"/>
    <lineage>
        <taxon>Eukaryota</taxon>
        <taxon>Metazoa</taxon>
        <taxon>Ecdysozoa</taxon>
        <taxon>Arthropoda</taxon>
        <taxon>Chelicerata</taxon>
        <taxon>Arachnida</taxon>
        <taxon>Araneae</taxon>
        <taxon>Araneomorphae</taxon>
        <taxon>Entelegynae</taxon>
        <taxon>Araneoidea</taxon>
        <taxon>Araneidae</taxon>
        <taxon>Caerostris</taxon>
    </lineage>
</organism>
<protein>
    <submittedName>
        <fullName evidence="1">Uncharacterized protein</fullName>
    </submittedName>
</protein>
<evidence type="ECO:0000313" key="1">
    <source>
        <dbReference type="EMBL" id="GIY14360.1"/>
    </source>
</evidence>
<proteinExistence type="predicted"/>
<dbReference type="AlphaFoldDB" id="A0AAV4R207"/>
<sequence length="121" mass="13433">MGELVRVPIFVPIPGNRETPEMVHDENRKLDFLLDGLIKKFLKGREDREKRLGMGGGFKIQVTSSRLGQIQIPTQDESRHGKVAPINAGNKIWGPIIMVFGSKELPTGLAASRLDTESKLL</sequence>
<comment type="caution">
    <text evidence="1">The sequence shown here is derived from an EMBL/GenBank/DDBJ whole genome shotgun (WGS) entry which is preliminary data.</text>
</comment>
<dbReference type="EMBL" id="BPLR01007070">
    <property type="protein sequence ID" value="GIY14360.1"/>
    <property type="molecule type" value="Genomic_DNA"/>
</dbReference>
<reference evidence="1 2" key="1">
    <citation type="submission" date="2021-06" db="EMBL/GenBank/DDBJ databases">
        <title>Caerostris extrusa draft genome.</title>
        <authorList>
            <person name="Kono N."/>
            <person name="Arakawa K."/>
        </authorList>
    </citation>
    <scope>NUCLEOTIDE SEQUENCE [LARGE SCALE GENOMIC DNA]</scope>
</reference>
<name>A0AAV4R207_CAEEX</name>
<evidence type="ECO:0000313" key="2">
    <source>
        <dbReference type="Proteomes" id="UP001054945"/>
    </source>
</evidence>
<dbReference type="Proteomes" id="UP001054945">
    <property type="component" value="Unassembled WGS sequence"/>
</dbReference>
<gene>
    <name evidence="1" type="ORF">CEXT_65711</name>
</gene>